<reference evidence="1" key="1">
    <citation type="submission" date="2015-07" db="EMBL/GenBank/DDBJ databases">
        <title>Draft Genome Sequences of Anaerolinea thermolimosa IMO-1, Bellilinea caldifistulae GOMI-1, Leptolinea tardivitalis YMTK-2, Levilinea saccharolytica KIBI-1,Longilinea arvoryzae KOME-1, Previously Described as Members of the Anaerolineaceae (Chloroflexi).</title>
        <authorList>
            <person name="Sekiguchi Y."/>
            <person name="Ohashi A."/>
            <person name="Matsuura N."/>
            <person name="Tourlousse M.D."/>
        </authorList>
    </citation>
    <scope>NUCLEOTIDE SEQUENCE [LARGE SCALE GENOMIC DNA]</scope>
    <source>
        <strain evidence="1">KOME-1</strain>
    </source>
</reference>
<organism evidence="1">
    <name type="scientific">Longilinea arvoryzae</name>
    <dbReference type="NCBI Taxonomy" id="360412"/>
    <lineage>
        <taxon>Bacteria</taxon>
        <taxon>Bacillati</taxon>
        <taxon>Chloroflexota</taxon>
        <taxon>Anaerolineae</taxon>
        <taxon>Anaerolineales</taxon>
        <taxon>Anaerolineaceae</taxon>
        <taxon>Longilinea</taxon>
    </lineage>
</organism>
<keyword evidence="2" id="KW-1185">Reference proteome</keyword>
<sequence>MSRVINPDSAGKERNRLSRSVVLALRELMRQNEPNDTAHDLAAYIALALMEINETVETSLVAWEKRGYWVKADRFRMDWEWSGRLGQSMRQAVLAEDWATVAGLAAQVGQKLVKVTLPERHRLGTPWVGAWELLKNGK</sequence>
<evidence type="ECO:0000313" key="2">
    <source>
        <dbReference type="Proteomes" id="UP000055060"/>
    </source>
</evidence>
<proteinExistence type="predicted"/>
<name>A0A0S7BKX4_9CHLR</name>
<accession>A0A0S7BKX4</accession>
<dbReference type="RefSeq" id="WP_152031796.1">
    <property type="nucleotide sequence ID" value="NZ_DF967972.1"/>
</dbReference>
<evidence type="ECO:0000313" key="1">
    <source>
        <dbReference type="EMBL" id="GAP14850.1"/>
    </source>
</evidence>
<gene>
    <name evidence="1" type="ORF">LARV_02626</name>
</gene>
<dbReference type="EMBL" id="DF967972">
    <property type="protein sequence ID" value="GAP14850.1"/>
    <property type="molecule type" value="Genomic_DNA"/>
</dbReference>
<dbReference type="Proteomes" id="UP000055060">
    <property type="component" value="Unassembled WGS sequence"/>
</dbReference>
<dbReference type="OrthoDB" id="165454at2"/>
<protein>
    <submittedName>
        <fullName evidence="1">Uncharacterized protein</fullName>
    </submittedName>
</protein>
<dbReference type="AlphaFoldDB" id="A0A0S7BKX4"/>